<dbReference type="InterPro" id="IPR022765">
    <property type="entry name" value="Dna2/Cas4_DUF83"/>
</dbReference>
<dbReference type="AlphaFoldDB" id="A0A2A4TB99"/>
<evidence type="ECO:0000259" key="2">
    <source>
        <dbReference type="Pfam" id="PF01930"/>
    </source>
</evidence>
<reference evidence="4" key="1">
    <citation type="submission" date="2017-08" db="EMBL/GenBank/DDBJ databases">
        <title>A dynamic microbial community with high functional redundancy inhabits the cold, oxic subseafloor aquifer.</title>
        <authorList>
            <person name="Tully B.J."/>
            <person name="Wheat C.G."/>
            <person name="Glazer B.T."/>
            <person name="Huber J.A."/>
        </authorList>
    </citation>
    <scope>NUCLEOTIDE SEQUENCE [LARGE SCALE GENOMIC DNA]</scope>
</reference>
<proteinExistence type="predicted"/>
<feature type="coiled-coil region" evidence="1">
    <location>
        <begin position="263"/>
        <end position="290"/>
    </location>
</feature>
<accession>A0A2A4TB99</accession>
<comment type="caution">
    <text evidence="3">The sequence shown here is derived from an EMBL/GenBank/DDBJ whole genome shotgun (WGS) entry which is preliminary data.</text>
</comment>
<name>A0A2A4TB99_9DELT</name>
<keyword evidence="1" id="KW-0175">Coiled coil</keyword>
<evidence type="ECO:0000313" key="3">
    <source>
        <dbReference type="EMBL" id="PCI30890.1"/>
    </source>
</evidence>
<feature type="domain" description="DUF83" evidence="2">
    <location>
        <begin position="127"/>
        <end position="245"/>
    </location>
</feature>
<protein>
    <recommendedName>
        <fullName evidence="2">DUF83 domain-containing protein</fullName>
    </recommendedName>
</protein>
<gene>
    <name evidence="3" type="ORF">COB67_00100</name>
</gene>
<evidence type="ECO:0000256" key="1">
    <source>
        <dbReference type="SAM" id="Coils"/>
    </source>
</evidence>
<dbReference type="Proteomes" id="UP000218113">
    <property type="component" value="Unassembled WGS sequence"/>
</dbReference>
<organism evidence="3 4">
    <name type="scientific">SAR324 cluster bacterium</name>
    <dbReference type="NCBI Taxonomy" id="2024889"/>
    <lineage>
        <taxon>Bacteria</taxon>
        <taxon>Deltaproteobacteria</taxon>
        <taxon>SAR324 cluster</taxon>
    </lineage>
</organism>
<dbReference type="InterPro" id="IPR011604">
    <property type="entry name" value="PDDEXK-like_dom_sf"/>
</dbReference>
<evidence type="ECO:0000313" key="4">
    <source>
        <dbReference type="Proteomes" id="UP000218113"/>
    </source>
</evidence>
<dbReference type="Gene3D" id="3.90.320.10">
    <property type="match status" value="1"/>
</dbReference>
<dbReference type="EMBL" id="NVSR01000001">
    <property type="protein sequence ID" value="PCI30890.1"/>
    <property type="molecule type" value="Genomic_DNA"/>
</dbReference>
<dbReference type="Pfam" id="PF01930">
    <property type="entry name" value="Cas_Cas4"/>
    <property type="match status" value="1"/>
</dbReference>
<sequence>MSKNQNFSFKVEGVCDFMQAVAQGLSNPSAHVPMSTRDKSLGDRSTYIGASSATGCLFKAYMDIKEARSVDSKQIFVFERGHQLEEMIRKGLNGAGWTELDSIDLFQTEAKQQFIHQEEIEGPEGHSYLKAHIDFVFVNSKELVIKEIKSSSSIPLQPYMSHVYQTMLQMWLLKNKYPTHNVRASVVYHNWDTGESIDYVVPFNEATLEIALTQSMTLWNALHTGQIPEPTLQLYCSKCAFKATCPKLCFGAEQNLPDDLVSLAQKVADFKAAEKDVKKLKGNFQALMESAGINKAVLGDNILEMKRGRYGHYLTVT</sequence>